<dbReference type="Pfam" id="PF02765">
    <property type="entry name" value="POT1"/>
    <property type="match status" value="1"/>
</dbReference>
<dbReference type="AlphaFoldDB" id="A0A0W4ZP00"/>
<dbReference type="GO" id="GO:0010521">
    <property type="term" value="F:telomerase inhibitor activity"/>
    <property type="evidence" value="ECO:0007669"/>
    <property type="project" value="TreeGrafter"/>
</dbReference>
<keyword evidence="8" id="KW-0539">Nucleus</keyword>
<evidence type="ECO:0000256" key="6">
    <source>
        <dbReference type="ARBA" id="ARBA00022895"/>
    </source>
</evidence>
<dbReference type="InterPro" id="IPR032042">
    <property type="entry name" value="POT1PC"/>
</dbReference>
<evidence type="ECO:0000256" key="5">
    <source>
        <dbReference type="ARBA" id="ARBA00022454"/>
    </source>
</evidence>
<dbReference type="GO" id="GO:0000783">
    <property type="term" value="C:nuclear telomere cap complex"/>
    <property type="evidence" value="ECO:0007669"/>
    <property type="project" value="TreeGrafter"/>
</dbReference>
<dbReference type="InterPro" id="IPR012340">
    <property type="entry name" value="NA-bd_OB-fold"/>
</dbReference>
<evidence type="ECO:0000313" key="10">
    <source>
        <dbReference type="EMBL" id="KTW30103.1"/>
    </source>
</evidence>
<accession>A0A0W4ZP00</accession>
<dbReference type="Gene3D" id="2.40.50.140">
    <property type="entry name" value="Nucleic acid-binding proteins"/>
    <property type="match status" value="3"/>
</dbReference>
<dbReference type="OrthoDB" id="2186770at2759"/>
<keyword evidence="5" id="KW-0158">Chromosome</keyword>
<keyword evidence="11" id="KW-1185">Reference proteome</keyword>
<dbReference type="GO" id="GO:0032210">
    <property type="term" value="P:regulation of telomere maintenance via telomerase"/>
    <property type="evidence" value="ECO:0007669"/>
    <property type="project" value="TreeGrafter"/>
</dbReference>
<dbReference type="STRING" id="1408657.A0A0W4ZP00"/>
<keyword evidence="7" id="KW-0238">DNA-binding</keyword>
<dbReference type="EMBL" id="LFWA01000008">
    <property type="protein sequence ID" value="KTW30103.1"/>
    <property type="molecule type" value="Genomic_DNA"/>
</dbReference>
<dbReference type="eggNOG" id="KOG4757">
    <property type="taxonomic scope" value="Eukaryota"/>
</dbReference>
<evidence type="ECO:0000256" key="2">
    <source>
        <dbReference type="ARBA" id="ARBA00004574"/>
    </source>
</evidence>
<dbReference type="GO" id="GO:0016233">
    <property type="term" value="P:telomere capping"/>
    <property type="evidence" value="ECO:0007669"/>
    <property type="project" value="TreeGrafter"/>
</dbReference>
<comment type="similarity">
    <text evidence="3">Belongs to the telombin family.</text>
</comment>
<protein>
    <recommendedName>
        <fullName evidence="4">Protection of telomeres protein 1</fullName>
    </recommendedName>
</protein>
<dbReference type="PANTHER" id="PTHR14513">
    <property type="entry name" value="PROTECTION OF TELOMERES 1"/>
    <property type="match status" value="1"/>
</dbReference>
<dbReference type="Pfam" id="PF16686">
    <property type="entry name" value="POT1PC"/>
    <property type="match status" value="1"/>
</dbReference>
<dbReference type="InterPro" id="IPR028389">
    <property type="entry name" value="POT1"/>
</dbReference>
<dbReference type="GO" id="GO:0098505">
    <property type="term" value="F:G-rich strand telomeric DNA binding"/>
    <property type="evidence" value="ECO:0007669"/>
    <property type="project" value="TreeGrafter"/>
</dbReference>
<reference evidence="11" key="1">
    <citation type="journal article" date="2016" name="Nat. Commun.">
        <title>Genome analysis of three Pneumocystis species reveals adaptation mechanisms to life exclusively in mammalian hosts.</title>
        <authorList>
            <person name="Ma L."/>
            <person name="Chen Z."/>
            <person name="Huang D.W."/>
            <person name="Kutty G."/>
            <person name="Ishihara M."/>
            <person name="Wang H."/>
            <person name="Abouelleil A."/>
            <person name="Bishop L."/>
            <person name="Davey E."/>
            <person name="Deng R."/>
            <person name="Deng X."/>
            <person name="Fan L."/>
            <person name="Fantoni G."/>
            <person name="Fitzgerald M."/>
            <person name="Gogineni E."/>
            <person name="Goldberg J.M."/>
            <person name="Handley G."/>
            <person name="Hu X."/>
            <person name="Huber C."/>
            <person name="Jiao X."/>
            <person name="Jones K."/>
            <person name="Levin J.Z."/>
            <person name="Liu Y."/>
            <person name="Macdonald P."/>
            <person name="Melnikov A."/>
            <person name="Raley C."/>
            <person name="Sassi M."/>
            <person name="Sherman B.T."/>
            <person name="Song X."/>
            <person name="Sykes S."/>
            <person name="Tran B."/>
            <person name="Walsh L."/>
            <person name="Xia Y."/>
            <person name="Yang J."/>
            <person name="Young S."/>
            <person name="Zeng Q."/>
            <person name="Zheng X."/>
            <person name="Stephens R."/>
            <person name="Nusbaum C."/>
            <person name="Birren B.W."/>
            <person name="Azadi P."/>
            <person name="Lempicki R.A."/>
            <person name="Cuomo C.A."/>
            <person name="Kovacs J.A."/>
        </authorList>
    </citation>
    <scope>NUCLEOTIDE SEQUENCE [LARGE SCALE GENOMIC DNA]</scope>
    <source>
        <strain evidence="11">RU7</strain>
    </source>
</reference>
<dbReference type="RefSeq" id="XP_018229664.1">
    <property type="nucleotide sequence ID" value="XM_018374310.1"/>
</dbReference>
<evidence type="ECO:0000256" key="8">
    <source>
        <dbReference type="ARBA" id="ARBA00023242"/>
    </source>
</evidence>
<sequence length="521" mass="60050">MFNYQPLSSNDTYGFRTQYNEYQHISNLKAGSIVNIIGIIASFKDARKSRGTDFTNSCIIFDKSCTAPGSGLLINFFKPLENSLPLFNDNTAVILLRNLRVNPYNLNVQGVSRIDTEWILFNKKGNIQSKSNSNVSLLHEEELFVRDLCIWWKNKDGSAPDIISKKKLTLICDIVPNSFYEIIGEIIKTFPINSNGYTIYLTDYTSNSLLHHYQWGKVSKWNGPYGKMTLQCSLWDSTAAFARNKLHEGEIVQISNLLGRLNRDGILEGVVHGDKHYPDKVFITKISRDEIYVKELIIRKSLYKSNFLINKEIQEKNSKGYEHEKKNAILTSSVNMNLNITCAYQHIPITLIGDILSFLSPKPLFVPQKFRIRARVIDFLPVDLKDFARPFCKSCQETYIAKCCCYTSYPPDEAFIWQFAFLLEGQDCACIPVIFFGDDAQILLNDDSIMPTNLRKDKKTFNLLKQRLSIIYGNLEEAFSSEQHNRIQTPWFELCIMEYIVRKTKTDKGQRRWRAFGIKLL</sequence>
<comment type="subcellular location">
    <subcellularLocation>
        <location evidence="2">Chromosome</location>
        <location evidence="2">Telomere</location>
    </subcellularLocation>
    <subcellularLocation>
        <location evidence="1">Nucleus</location>
    </subcellularLocation>
</comment>
<dbReference type="InterPro" id="IPR011564">
    <property type="entry name" value="Telomer_end-bd_POT1/Cdc13"/>
</dbReference>
<dbReference type="SMART" id="SM00976">
    <property type="entry name" value="Telo_bind"/>
    <property type="match status" value="1"/>
</dbReference>
<gene>
    <name evidence="10" type="ORF">T551_02047</name>
</gene>
<evidence type="ECO:0000259" key="9">
    <source>
        <dbReference type="SMART" id="SM00976"/>
    </source>
</evidence>
<feature type="domain" description="Telomeric single stranded DNA binding POT1/Cdc13" evidence="9">
    <location>
        <begin position="22"/>
        <end position="153"/>
    </location>
</feature>
<dbReference type="SUPFAM" id="SSF50249">
    <property type="entry name" value="Nucleic acid-binding proteins"/>
    <property type="match status" value="2"/>
</dbReference>
<dbReference type="VEuPathDB" id="FungiDB:T551_02047"/>
<proteinExistence type="inferred from homology"/>
<evidence type="ECO:0000313" key="11">
    <source>
        <dbReference type="Proteomes" id="UP000053447"/>
    </source>
</evidence>
<comment type="caution">
    <text evidence="10">The sequence shown here is derived from an EMBL/GenBank/DDBJ whole genome shotgun (WGS) entry which is preliminary data.</text>
</comment>
<dbReference type="Proteomes" id="UP000053447">
    <property type="component" value="Unassembled WGS sequence"/>
</dbReference>
<evidence type="ECO:0000256" key="4">
    <source>
        <dbReference type="ARBA" id="ARBA00015253"/>
    </source>
</evidence>
<evidence type="ECO:0000256" key="7">
    <source>
        <dbReference type="ARBA" id="ARBA00023125"/>
    </source>
</evidence>
<evidence type="ECO:0000256" key="3">
    <source>
        <dbReference type="ARBA" id="ARBA00008442"/>
    </source>
</evidence>
<dbReference type="PANTHER" id="PTHR14513:SF0">
    <property type="entry name" value="PROTECTION OF TELOMERES PROTEIN 1"/>
    <property type="match status" value="1"/>
</dbReference>
<dbReference type="GeneID" id="28940565"/>
<keyword evidence="6" id="KW-0779">Telomere</keyword>
<organism evidence="10 11">
    <name type="scientific">Pneumocystis jirovecii (strain RU7)</name>
    <name type="common">Human pneumocystis pneumonia agent</name>
    <dbReference type="NCBI Taxonomy" id="1408657"/>
    <lineage>
        <taxon>Eukaryota</taxon>
        <taxon>Fungi</taxon>
        <taxon>Dikarya</taxon>
        <taxon>Ascomycota</taxon>
        <taxon>Taphrinomycotina</taxon>
        <taxon>Pneumocystomycetes</taxon>
        <taxon>Pneumocystaceae</taxon>
        <taxon>Pneumocystis</taxon>
    </lineage>
</organism>
<evidence type="ECO:0000256" key="1">
    <source>
        <dbReference type="ARBA" id="ARBA00004123"/>
    </source>
</evidence>
<name>A0A0W4ZP00_PNEJ7</name>
<dbReference type="FunFam" id="2.40.50.140:FF:000303">
    <property type="entry name" value="Protection of telomeres protein 1"/>
    <property type="match status" value="1"/>
</dbReference>